<protein>
    <submittedName>
        <fullName evidence="4">D-alanine aminotransferase</fullName>
        <ecNumber evidence="4">2.6.1.21</ecNumber>
    </submittedName>
</protein>
<dbReference type="PANTHER" id="PTHR42743:SF11">
    <property type="entry name" value="AMINODEOXYCHORISMATE LYASE"/>
    <property type="match status" value="1"/>
</dbReference>
<keyword evidence="5" id="KW-1185">Reference proteome</keyword>
<reference evidence="4 5" key="1">
    <citation type="submission" date="2018-08" db="EMBL/GenBank/DDBJ databases">
        <title>Meiothermus terrae DSM 26712 genome sequencing project.</title>
        <authorList>
            <person name="Da Costa M.S."/>
            <person name="Albuquerque L."/>
            <person name="Raposo P."/>
            <person name="Froufe H.J.C."/>
            <person name="Barroso C.S."/>
            <person name="Egas C."/>
        </authorList>
    </citation>
    <scope>NUCLEOTIDE SEQUENCE [LARGE SCALE GENOMIC DNA]</scope>
    <source>
        <strain evidence="4 5">DSM 26712</strain>
    </source>
</reference>
<organism evidence="4 5">
    <name type="scientific">Calidithermus terrae</name>
    <dbReference type="NCBI Taxonomy" id="1408545"/>
    <lineage>
        <taxon>Bacteria</taxon>
        <taxon>Thermotogati</taxon>
        <taxon>Deinococcota</taxon>
        <taxon>Deinococci</taxon>
        <taxon>Thermales</taxon>
        <taxon>Thermaceae</taxon>
        <taxon>Calidithermus</taxon>
    </lineage>
</organism>
<dbReference type="SUPFAM" id="SSF56752">
    <property type="entry name" value="D-aminoacid aminotransferase-like PLP-dependent enzymes"/>
    <property type="match status" value="1"/>
</dbReference>
<comment type="caution">
    <text evidence="4">The sequence shown here is derived from an EMBL/GenBank/DDBJ whole genome shotgun (WGS) entry which is preliminary data.</text>
</comment>
<evidence type="ECO:0000256" key="1">
    <source>
        <dbReference type="ARBA" id="ARBA00001933"/>
    </source>
</evidence>
<dbReference type="GO" id="GO:0046394">
    <property type="term" value="P:carboxylic acid biosynthetic process"/>
    <property type="evidence" value="ECO:0007669"/>
    <property type="project" value="UniProtKB-ARBA"/>
</dbReference>
<evidence type="ECO:0000313" key="5">
    <source>
        <dbReference type="Proteomes" id="UP000265715"/>
    </source>
</evidence>
<keyword evidence="3" id="KW-0663">Pyridoxal phosphate</keyword>
<evidence type="ECO:0000256" key="2">
    <source>
        <dbReference type="ARBA" id="ARBA00009320"/>
    </source>
</evidence>
<dbReference type="Gene3D" id="3.30.470.10">
    <property type="match status" value="1"/>
</dbReference>
<proteinExistence type="inferred from homology"/>
<dbReference type="GO" id="GO:0005829">
    <property type="term" value="C:cytosol"/>
    <property type="evidence" value="ECO:0007669"/>
    <property type="project" value="TreeGrafter"/>
</dbReference>
<dbReference type="FunFam" id="3.20.10.10:FF:000002">
    <property type="entry name" value="D-alanine aminotransferase"/>
    <property type="match status" value="1"/>
</dbReference>
<keyword evidence="4" id="KW-0808">Transferase</keyword>
<evidence type="ECO:0000313" key="4">
    <source>
        <dbReference type="EMBL" id="RIH80582.1"/>
    </source>
</evidence>
<dbReference type="GO" id="GO:0047810">
    <property type="term" value="F:D-alanine-2-oxoglutarate aminotransferase activity"/>
    <property type="evidence" value="ECO:0007669"/>
    <property type="project" value="UniProtKB-EC"/>
</dbReference>
<dbReference type="InterPro" id="IPR043132">
    <property type="entry name" value="BCAT-like_C"/>
</dbReference>
<dbReference type="EC" id="2.6.1.21" evidence="4"/>
<dbReference type="InterPro" id="IPR001544">
    <property type="entry name" value="Aminotrans_IV"/>
</dbReference>
<dbReference type="OrthoDB" id="9805628at2"/>
<dbReference type="InterPro" id="IPR036038">
    <property type="entry name" value="Aminotransferase-like"/>
</dbReference>
<dbReference type="RefSeq" id="WP_119316394.1">
    <property type="nucleotide sequence ID" value="NZ_QXDL01000224.1"/>
</dbReference>
<dbReference type="InterPro" id="IPR043131">
    <property type="entry name" value="BCAT-like_N"/>
</dbReference>
<evidence type="ECO:0000256" key="3">
    <source>
        <dbReference type="ARBA" id="ARBA00022898"/>
    </source>
</evidence>
<dbReference type="PANTHER" id="PTHR42743">
    <property type="entry name" value="AMINO-ACID AMINOTRANSFERASE"/>
    <property type="match status" value="1"/>
</dbReference>
<comment type="similarity">
    <text evidence="2">Belongs to the class-IV pyridoxal-phosphate-dependent aminotransferase family.</text>
</comment>
<dbReference type="Gene3D" id="3.20.10.10">
    <property type="entry name" value="D-amino Acid Aminotransferase, subunit A, domain 2"/>
    <property type="match status" value="1"/>
</dbReference>
<comment type="cofactor">
    <cofactor evidence="1">
        <name>pyridoxal 5'-phosphate</name>
        <dbReference type="ChEBI" id="CHEBI:597326"/>
    </cofactor>
</comment>
<keyword evidence="4" id="KW-0032">Aminotransferase</keyword>
<gene>
    <name evidence="4" type="primary">dat</name>
    <name evidence="4" type="ORF">Mterra_03494</name>
</gene>
<dbReference type="Pfam" id="PF01063">
    <property type="entry name" value="Aminotran_4"/>
    <property type="match status" value="1"/>
</dbReference>
<dbReference type="Proteomes" id="UP000265715">
    <property type="component" value="Unassembled WGS sequence"/>
</dbReference>
<dbReference type="InterPro" id="IPR050571">
    <property type="entry name" value="Class-IV_PLP-Dep_Aminotrnsfr"/>
</dbReference>
<dbReference type="GO" id="GO:0008652">
    <property type="term" value="P:amino acid biosynthetic process"/>
    <property type="evidence" value="ECO:0007669"/>
    <property type="project" value="UniProtKB-ARBA"/>
</dbReference>
<sequence>MEYVNLNGQLVRDADAKIHVSDLGLRRGYGAFEFFRVLRGVAVFIEDHLDRFENSSRAIGLEVPYSRAELEGFVRELIRANNLQSAGIQLVLTGGYSEDIFTPGHPNLIIAPIALREYPPALYQQGVKVITHRHEREIPEAKTTAYLTAVKLGPRMKAEGAAEVIYHDGKWVTEGARSSLGFVKEGVLVTAKDGVLPGITRIHALRLAQQLMPVEHRAFTLDELYAADEAFITSSTRGVMPVTRIDDRPVGDGQVGPRVSALVKAFEAHVEAYLRAQQVSS</sequence>
<dbReference type="AlphaFoldDB" id="A0A399EEG1"/>
<name>A0A399EEG1_9DEIN</name>
<dbReference type="EMBL" id="QXDL01000224">
    <property type="protein sequence ID" value="RIH80582.1"/>
    <property type="molecule type" value="Genomic_DNA"/>
</dbReference>
<accession>A0A399EEG1</accession>